<protein>
    <recommendedName>
        <fullName evidence="2">F-box domain-containing protein</fullName>
    </recommendedName>
</protein>
<evidence type="ECO:0000256" key="1">
    <source>
        <dbReference type="SAM" id="MobiDB-lite"/>
    </source>
</evidence>
<keyword evidence="4" id="KW-1185">Reference proteome</keyword>
<dbReference type="SUPFAM" id="SSF81383">
    <property type="entry name" value="F-box domain"/>
    <property type="match status" value="1"/>
</dbReference>
<accession>A0A4U0VPN2</accession>
<dbReference type="Proteomes" id="UP000308768">
    <property type="component" value="Unassembled WGS sequence"/>
</dbReference>
<dbReference type="InterPro" id="IPR036322">
    <property type="entry name" value="WD40_repeat_dom_sf"/>
</dbReference>
<dbReference type="InterPro" id="IPR015943">
    <property type="entry name" value="WD40/YVTN_repeat-like_dom_sf"/>
</dbReference>
<feature type="compositionally biased region" description="Basic and acidic residues" evidence="1">
    <location>
        <begin position="234"/>
        <end position="244"/>
    </location>
</feature>
<organism evidence="3 4">
    <name type="scientific">Cryomyces minteri</name>
    <dbReference type="NCBI Taxonomy" id="331657"/>
    <lineage>
        <taxon>Eukaryota</taxon>
        <taxon>Fungi</taxon>
        <taxon>Dikarya</taxon>
        <taxon>Ascomycota</taxon>
        <taxon>Pezizomycotina</taxon>
        <taxon>Dothideomycetes</taxon>
        <taxon>Dothideomycetes incertae sedis</taxon>
        <taxon>Cryomyces</taxon>
    </lineage>
</organism>
<feature type="region of interest" description="Disordered" evidence="1">
    <location>
        <begin position="495"/>
        <end position="541"/>
    </location>
</feature>
<feature type="domain" description="F-box" evidence="2">
    <location>
        <begin position="1"/>
        <end position="45"/>
    </location>
</feature>
<dbReference type="Pfam" id="PF00646">
    <property type="entry name" value="F-box"/>
    <property type="match status" value="1"/>
</dbReference>
<evidence type="ECO:0000313" key="3">
    <source>
        <dbReference type="EMBL" id="TKA50476.1"/>
    </source>
</evidence>
<dbReference type="STRING" id="331657.A0A4U0VPN2"/>
<dbReference type="InterPro" id="IPR001810">
    <property type="entry name" value="F-box_dom"/>
</dbReference>
<reference evidence="3 4" key="1">
    <citation type="submission" date="2017-03" db="EMBL/GenBank/DDBJ databases">
        <title>Genomes of endolithic fungi from Antarctica.</title>
        <authorList>
            <person name="Coleine C."/>
            <person name="Masonjones S."/>
            <person name="Stajich J.E."/>
        </authorList>
    </citation>
    <scope>NUCLEOTIDE SEQUENCE [LARGE SCALE GENOMIC DNA]</scope>
    <source>
        <strain evidence="3 4">CCFEE 5187</strain>
    </source>
</reference>
<dbReference type="InterPro" id="IPR036047">
    <property type="entry name" value="F-box-like_dom_sf"/>
</dbReference>
<feature type="region of interest" description="Disordered" evidence="1">
    <location>
        <begin position="185"/>
        <end position="208"/>
    </location>
</feature>
<dbReference type="AlphaFoldDB" id="A0A4U0VPN2"/>
<dbReference type="Gene3D" id="2.130.10.10">
    <property type="entry name" value="YVTN repeat-like/Quinoprotein amine dehydrogenase"/>
    <property type="match status" value="1"/>
</dbReference>
<dbReference type="SUPFAM" id="SSF50978">
    <property type="entry name" value="WD40 repeat-like"/>
    <property type="match status" value="1"/>
</dbReference>
<dbReference type="OrthoDB" id="1259151at2759"/>
<sequence length="676" mass="74606">MLADLPVELLSHIVEHLPTAQSVAHLSSSCHRLNDYVEREGWRIFAQTRFPSFQTPPHWRDASHALATLSRNWDRRAFVARYIEPSGSVTRLPEGSLVPQWRRPKGQTMGFQPVIDSYEEYTGSKWSDREEVVAWSAGAELVMRVKTMGRAASHRRADFGDFDHRGHRVGWITYRPFSSAQGRDDITSVNILRPSQRRPPKRKEDGHSVVVGTASGDLTLLNLQNSLSLVSNSEETKYRDESPRTNHSLDVSSSNLRKDAGDPVTSYFVTNGRRVQSADVSSSKSPLLAACLSERTVALYSIDSQASKIAPLSEITAIPKERQKCRIWSTHFLSDTHLAVGLGPSVEPVHVYEVTPSGLSKTPVRKFGLDANDGAVDARLDTSGTVKPSSSVYPIAPLPASSQAGYGSGQLFLTGGYDGVIRLHDLRSPSAHSATYQDPTDDSAVYSLQVLGRERLVAGTARHNIMKVFDLRLASGRAYHYVDVGATGAYTLPDHLSAPPADEEGPPLYGSSTQRRGGDWNVFVSPRNQRPEQNSSWRTRRARESPIYALSAPSCTSPSLFAGVENNVVQFDFVSVLDRHPDPVFEQGLRLVSTNAHHTTTNGNGNGVESINGKGSGLETRLDVRKSWDPAQDALNFAMYEQSREGAMRLRVQRGVGWVKGELEGYDERWMDASRS</sequence>
<name>A0A4U0VPN2_9PEZI</name>
<proteinExistence type="predicted"/>
<feature type="compositionally biased region" description="Polar residues" evidence="1">
    <location>
        <begin position="245"/>
        <end position="255"/>
    </location>
</feature>
<dbReference type="PROSITE" id="PS50181">
    <property type="entry name" value="FBOX"/>
    <property type="match status" value="1"/>
</dbReference>
<gene>
    <name evidence="3" type="ORF">B0A49_13361</name>
</gene>
<dbReference type="EMBL" id="NAJN01002618">
    <property type="protein sequence ID" value="TKA50476.1"/>
    <property type="molecule type" value="Genomic_DNA"/>
</dbReference>
<feature type="compositionally biased region" description="Polar residues" evidence="1">
    <location>
        <begin position="526"/>
        <end position="537"/>
    </location>
</feature>
<evidence type="ECO:0000259" key="2">
    <source>
        <dbReference type="PROSITE" id="PS50181"/>
    </source>
</evidence>
<evidence type="ECO:0000313" key="4">
    <source>
        <dbReference type="Proteomes" id="UP000308768"/>
    </source>
</evidence>
<feature type="region of interest" description="Disordered" evidence="1">
    <location>
        <begin position="232"/>
        <end position="257"/>
    </location>
</feature>
<comment type="caution">
    <text evidence="3">The sequence shown here is derived from an EMBL/GenBank/DDBJ whole genome shotgun (WGS) entry which is preliminary data.</text>
</comment>